<feature type="region of interest" description="Disordered" evidence="1">
    <location>
        <begin position="46"/>
        <end position="76"/>
    </location>
</feature>
<dbReference type="EMBL" id="JAKNSF020000011">
    <property type="protein sequence ID" value="KAK7735978.1"/>
    <property type="molecule type" value="Genomic_DNA"/>
</dbReference>
<evidence type="ECO:0000313" key="2">
    <source>
        <dbReference type="EMBL" id="KAK7735978.1"/>
    </source>
</evidence>
<accession>A0ABR1PGD9</accession>
<dbReference type="Proteomes" id="UP001430848">
    <property type="component" value="Unassembled WGS sequence"/>
</dbReference>
<feature type="compositionally biased region" description="Basic and acidic residues" evidence="1">
    <location>
        <begin position="126"/>
        <end position="142"/>
    </location>
</feature>
<evidence type="ECO:0000313" key="3">
    <source>
        <dbReference type="Proteomes" id="UP001430848"/>
    </source>
</evidence>
<protein>
    <submittedName>
        <fullName evidence="2">Uncharacterized protein</fullName>
    </submittedName>
</protein>
<name>A0ABR1PGD9_DIAER</name>
<feature type="compositionally biased region" description="Polar residues" evidence="1">
    <location>
        <begin position="201"/>
        <end position="224"/>
    </location>
</feature>
<organism evidence="2 3">
    <name type="scientific">Diaporthe eres</name>
    <name type="common">Phomopsis oblonga</name>
    <dbReference type="NCBI Taxonomy" id="83184"/>
    <lineage>
        <taxon>Eukaryota</taxon>
        <taxon>Fungi</taxon>
        <taxon>Dikarya</taxon>
        <taxon>Ascomycota</taxon>
        <taxon>Pezizomycotina</taxon>
        <taxon>Sordariomycetes</taxon>
        <taxon>Sordariomycetidae</taxon>
        <taxon>Diaporthales</taxon>
        <taxon>Diaporthaceae</taxon>
        <taxon>Diaporthe</taxon>
        <taxon>Diaporthe eres species complex</taxon>
    </lineage>
</organism>
<keyword evidence="3" id="KW-1185">Reference proteome</keyword>
<sequence>MPKKLEKLNFGSGDTFTPRFGQRAILPESVDTVQQKTIQTYAANLQQQQSQQIGKPMPNANGPPEQGSPMVDQAPNGATINSYSFYNAEGMVAAPPGAMRGPGGPNATQVGGGSNHALEDYKMKLMLLEHEKKHGSDSEAGSKRAANSNSAMQWYRQDDYGAGPSSYSNSGNLTPASASTSGSAFGQKKRTFGAPLDDDASSGSRVKSEKTTPSPQHTAITTPSVGDDFWADPFSVIDLSGDDADIEQLFEQQKAAFAQAEQAKADDRLARSLQRNPRRKNYA</sequence>
<gene>
    <name evidence="2" type="ORF">SLS63_003496</name>
</gene>
<evidence type="ECO:0000256" key="1">
    <source>
        <dbReference type="SAM" id="MobiDB-lite"/>
    </source>
</evidence>
<feature type="region of interest" description="Disordered" evidence="1">
    <location>
        <begin position="260"/>
        <end position="283"/>
    </location>
</feature>
<comment type="caution">
    <text evidence="2">The sequence shown here is derived from an EMBL/GenBank/DDBJ whole genome shotgun (WGS) entry which is preliminary data.</text>
</comment>
<reference evidence="2 3" key="1">
    <citation type="submission" date="2024-02" db="EMBL/GenBank/DDBJ databases">
        <title>De novo assembly and annotation of 12 fungi associated with fruit tree decline syndrome in Ontario, Canada.</title>
        <authorList>
            <person name="Sulman M."/>
            <person name="Ellouze W."/>
            <person name="Ilyukhin E."/>
        </authorList>
    </citation>
    <scope>NUCLEOTIDE SEQUENCE [LARGE SCALE GENOMIC DNA]</scope>
    <source>
        <strain evidence="2 3">M169</strain>
    </source>
</reference>
<feature type="region of interest" description="Disordered" evidence="1">
    <location>
        <begin position="126"/>
        <end position="226"/>
    </location>
</feature>
<feature type="compositionally biased region" description="Polar residues" evidence="1">
    <location>
        <begin position="165"/>
        <end position="184"/>
    </location>
</feature>
<proteinExistence type="predicted"/>